<dbReference type="Pfam" id="PF01471">
    <property type="entry name" value="PG_binding_1"/>
    <property type="match status" value="1"/>
</dbReference>
<feature type="binding site" evidence="11">
    <location>
        <position position="283"/>
    </location>
    <ligand>
        <name>Zn(2+)</name>
        <dbReference type="ChEBI" id="CHEBI:29105"/>
        <label>2</label>
        <note>catalytic</note>
    </ligand>
</feature>
<keyword evidence="6 11" id="KW-0862">Zinc</keyword>
<evidence type="ECO:0000313" key="16">
    <source>
        <dbReference type="RefSeq" id="XP_010272073.1"/>
    </source>
</evidence>
<dbReference type="InterPro" id="IPR033739">
    <property type="entry name" value="M10A_MMP"/>
</dbReference>
<dbReference type="InterPro" id="IPR036365">
    <property type="entry name" value="PGBD-like_sf"/>
</dbReference>
<feature type="chain" id="PRO_5010559753" evidence="13">
    <location>
        <begin position="25"/>
        <end position="371"/>
    </location>
</feature>
<accession>A0A1U8AVB3</accession>
<organism evidence="15 16">
    <name type="scientific">Nelumbo nucifera</name>
    <name type="common">Sacred lotus</name>
    <dbReference type="NCBI Taxonomy" id="4432"/>
    <lineage>
        <taxon>Eukaryota</taxon>
        <taxon>Viridiplantae</taxon>
        <taxon>Streptophyta</taxon>
        <taxon>Embryophyta</taxon>
        <taxon>Tracheophyta</taxon>
        <taxon>Spermatophyta</taxon>
        <taxon>Magnoliopsida</taxon>
        <taxon>Proteales</taxon>
        <taxon>Nelumbonaceae</taxon>
        <taxon>Nelumbo</taxon>
    </lineage>
</organism>
<dbReference type="eggNOG" id="KOG1565">
    <property type="taxonomic scope" value="Eukaryota"/>
</dbReference>
<dbReference type="SMART" id="SM00235">
    <property type="entry name" value="ZnMc"/>
    <property type="match status" value="1"/>
</dbReference>
<evidence type="ECO:0000256" key="6">
    <source>
        <dbReference type="ARBA" id="ARBA00022833"/>
    </source>
</evidence>
<feature type="binding site" evidence="11">
    <location>
        <position position="227"/>
    </location>
    <ligand>
        <name>Zn(2+)</name>
        <dbReference type="ChEBI" id="CHEBI:29105"/>
        <label>1</label>
    </ligand>
</feature>
<feature type="signal peptide" evidence="13">
    <location>
        <begin position="1"/>
        <end position="24"/>
    </location>
</feature>
<evidence type="ECO:0000256" key="9">
    <source>
        <dbReference type="ARBA" id="ARBA00023180"/>
    </source>
</evidence>
<comment type="cofactor">
    <cofactor evidence="11">
        <name>Zn(2+)</name>
        <dbReference type="ChEBI" id="CHEBI:29105"/>
    </cofactor>
    <text evidence="11">Binds 2 Zn(2+) ions per subunit.</text>
</comment>
<feature type="binding site" evidence="11">
    <location>
        <position position="240"/>
    </location>
    <ligand>
        <name>Zn(2+)</name>
        <dbReference type="ChEBI" id="CHEBI:29105"/>
        <label>1</label>
    </ligand>
</feature>
<evidence type="ECO:0000256" key="2">
    <source>
        <dbReference type="ARBA" id="ARBA00022670"/>
    </source>
</evidence>
<feature type="binding site" description="in inhibited form" evidence="11">
    <location>
        <position position="126"/>
    </location>
    <ligand>
        <name>Zn(2+)</name>
        <dbReference type="ChEBI" id="CHEBI:29105"/>
        <label>2</label>
        <note>catalytic</note>
    </ligand>
</feature>
<keyword evidence="11" id="KW-0106">Calcium</keyword>
<dbReference type="PRINTS" id="PR00138">
    <property type="entry name" value="MATRIXIN"/>
</dbReference>
<dbReference type="KEGG" id="nnu:104607971"/>
<protein>
    <submittedName>
        <fullName evidence="16">Metalloendoproteinase 2-MMP</fullName>
    </submittedName>
</protein>
<dbReference type="InterPro" id="IPR024079">
    <property type="entry name" value="MetalloPept_cat_dom_sf"/>
</dbReference>
<gene>
    <name evidence="16" type="primary">LOC104607971</name>
</gene>
<dbReference type="InterPro" id="IPR021190">
    <property type="entry name" value="Pept_M10A"/>
</dbReference>
<evidence type="ECO:0000256" key="7">
    <source>
        <dbReference type="ARBA" id="ARBA00023049"/>
    </source>
</evidence>
<evidence type="ECO:0000256" key="10">
    <source>
        <dbReference type="PIRSR" id="PIRSR621190-1"/>
    </source>
</evidence>
<dbReference type="CDD" id="cd04278">
    <property type="entry name" value="ZnMc_MMP"/>
    <property type="match status" value="1"/>
</dbReference>
<evidence type="ECO:0000256" key="5">
    <source>
        <dbReference type="ARBA" id="ARBA00022801"/>
    </source>
</evidence>
<dbReference type="GO" id="GO:0008270">
    <property type="term" value="F:zinc ion binding"/>
    <property type="evidence" value="ECO:0007669"/>
    <property type="project" value="InterPro"/>
</dbReference>
<keyword evidence="2" id="KW-0645">Protease</keyword>
<reference evidence="16" key="1">
    <citation type="submission" date="2025-08" db="UniProtKB">
        <authorList>
            <consortium name="RefSeq"/>
        </authorList>
    </citation>
    <scope>IDENTIFICATION</scope>
</reference>
<feature type="binding site" evidence="11">
    <location>
        <position position="179"/>
    </location>
    <ligand>
        <name>Ca(2+)</name>
        <dbReference type="ChEBI" id="CHEBI:29108"/>
        <label>1</label>
    </ligand>
</feature>
<proteinExistence type="inferred from homology"/>
<keyword evidence="4 13" id="KW-0732">Signal</keyword>
<dbReference type="AlphaFoldDB" id="A0A1U8AVB3"/>
<evidence type="ECO:0000256" key="13">
    <source>
        <dbReference type="SAM" id="SignalP"/>
    </source>
</evidence>
<evidence type="ECO:0000256" key="4">
    <source>
        <dbReference type="ARBA" id="ARBA00022729"/>
    </source>
</evidence>
<evidence type="ECO:0000256" key="11">
    <source>
        <dbReference type="PIRSR" id="PIRSR621190-2"/>
    </source>
</evidence>
<dbReference type="GO" id="GO:0006508">
    <property type="term" value="P:proteolysis"/>
    <property type="evidence" value="ECO:0007669"/>
    <property type="project" value="UniProtKB-KW"/>
</dbReference>
<dbReference type="InterPro" id="IPR006026">
    <property type="entry name" value="Peptidase_Metallo"/>
</dbReference>
<dbReference type="GO" id="GO:0031012">
    <property type="term" value="C:extracellular matrix"/>
    <property type="evidence" value="ECO:0007669"/>
    <property type="project" value="InterPro"/>
</dbReference>
<dbReference type="OrthoDB" id="406838at2759"/>
<sequence length="371" mass="40183">MKHTECHLFAAAILLSLLSTSVSGFPFFFPNASSVPPWFTPNTTPPAWQSFHKFAGCRNGEQVDGLGKLKEYFHHFGYIPDSPSNFTDDFDDTMESALKKYQQNFNLNATGVLDNSTIQQLIRPRCGVADIINGTNTMSSGKSAASTHSLHTVGHYTFFPHQPTWPSSRLDLTYGFLPDNQLSDTVKAVFAKAFARWAAVTPLTFTMTDSYSMADIKIAFYTGDHSDGEPFDGVLGTLAHAFSPTDGRFHLDGAENWVVDDASKSSISSAVDLESVAVHEIGHLLGLGHSSYGDAIMYPTISSGTKKVELWSDDIEGIQLLYGTNPNTNITSSTASSRETGSGSSNGGVHGVGRCWGLVIIMALFSLLLTL</sequence>
<dbReference type="PANTHER" id="PTHR10201">
    <property type="entry name" value="MATRIX METALLOPROTEINASE"/>
    <property type="match status" value="1"/>
</dbReference>
<dbReference type="PANTHER" id="PTHR10201:SF272">
    <property type="entry name" value="METALLOENDOPROTEINASE 5-MMP"/>
    <property type="match status" value="1"/>
</dbReference>
<feature type="domain" description="Peptidase metallopeptidase" evidence="14">
    <location>
        <begin position="161"/>
        <end position="324"/>
    </location>
</feature>
<dbReference type="GO" id="GO:0030198">
    <property type="term" value="P:extracellular matrix organization"/>
    <property type="evidence" value="ECO:0000318"/>
    <property type="project" value="GO_Central"/>
</dbReference>
<feature type="binding site" evidence="11">
    <location>
        <position position="233"/>
    </location>
    <ligand>
        <name>Ca(2+)</name>
        <dbReference type="ChEBI" id="CHEBI:29108"/>
        <label>3</label>
    </ligand>
</feature>
<keyword evidence="7" id="KW-0482">Metalloprotease</keyword>
<dbReference type="FunFam" id="3.40.390.10:FF:000018">
    <property type="entry name" value="Metalloendoproteinase 1"/>
    <property type="match status" value="1"/>
</dbReference>
<feature type="binding site" evidence="11">
    <location>
        <position position="215"/>
    </location>
    <ligand>
        <name>Ca(2+)</name>
        <dbReference type="ChEBI" id="CHEBI:29108"/>
        <label>2</label>
    </ligand>
</feature>
<dbReference type="STRING" id="4432.A0A1U8AVB3"/>
<evidence type="ECO:0000259" key="14">
    <source>
        <dbReference type="SMART" id="SM00235"/>
    </source>
</evidence>
<dbReference type="OMA" id="GPRWPPF"/>
<feature type="binding site" evidence="11">
    <location>
        <position position="252"/>
    </location>
    <ligand>
        <name>Ca(2+)</name>
        <dbReference type="ChEBI" id="CHEBI:29108"/>
        <label>3</label>
    </ligand>
</feature>
<evidence type="ECO:0000313" key="15">
    <source>
        <dbReference type="Proteomes" id="UP000189703"/>
    </source>
</evidence>
<evidence type="ECO:0000256" key="1">
    <source>
        <dbReference type="ARBA" id="ARBA00009614"/>
    </source>
</evidence>
<comment type="cofactor">
    <cofactor evidence="11">
        <name>Ca(2+)</name>
        <dbReference type="ChEBI" id="CHEBI:29108"/>
    </cofactor>
    <text evidence="11">Can bind about 5 Ca(2+) ions per subunit.</text>
</comment>
<feature type="binding site" evidence="11">
    <location>
        <position position="289"/>
    </location>
    <ligand>
        <name>Zn(2+)</name>
        <dbReference type="ChEBI" id="CHEBI:29105"/>
        <label>2</label>
        <note>catalytic</note>
    </ligand>
</feature>
<dbReference type="Proteomes" id="UP000189703">
    <property type="component" value="Unplaced"/>
</dbReference>
<feature type="binding site" evidence="11">
    <location>
        <position position="225"/>
    </location>
    <ligand>
        <name>Zn(2+)</name>
        <dbReference type="ChEBI" id="CHEBI:29105"/>
        <label>1</label>
    </ligand>
</feature>
<dbReference type="SUPFAM" id="SSF55486">
    <property type="entry name" value="Metalloproteases ('zincins'), catalytic domain"/>
    <property type="match status" value="1"/>
</dbReference>
<evidence type="ECO:0000256" key="3">
    <source>
        <dbReference type="ARBA" id="ARBA00022723"/>
    </source>
</evidence>
<feature type="binding site" evidence="11">
    <location>
        <position position="279"/>
    </location>
    <ligand>
        <name>Zn(2+)</name>
        <dbReference type="ChEBI" id="CHEBI:29105"/>
        <label>2</label>
        <note>catalytic</note>
    </ligand>
</feature>
<keyword evidence="3 11" id="KW-0479">Metal-binding</keyword>
<evidence type="ECO:0000256" key="8">
    <source>
        <dbReference type="ARBA" id="ARBA00023145"/>
    </source>
</evidence>
<keyword evidence="8" id="KW-0865">Zymogen</keyword>
<dbReference type="GO" id="GO:0030574">
    <property type="term" value="P:collagen catabolic process"/>
    <property type="evidence" value="ECO:0000318"/>
    <property type="project" value="GO_Central"/>
</dbReference>
<feature type="binding site" evidence="11">
    <location>
        <position position="297"/>
    </location>
    <ligand>
        <name>Zn(2+)</name>
        <dbReference type="ChEBI" id="CHEBI:29105"/>
        <label>2</label>
        <note>catalytic</note>
    </ligand>
</feature>
<dbReference type="FunCoup" id="A0A1U8AVB3">
    <property type="interactions" value="50"/>
</dbReference>
<dbReference type="SUPFAM" id="SSF47090">
    <property type="entry name" value="PGBD-like"/>
    <property type="match status" value="1"/>
</dbReference>
<dbReference type="GO" id="GO:0004222">
    <property type="term" value="F:metalloendopeptidase activity"/>
    <property type="evidence" value="ECO:0000318"/>
    <property type="project" value="GO_Central"/>
</dbReference>
<keyword evidence="9" id="KW-0325">Glycoprotein</keyword>
<comment type="similarity">
    <text evidence="1">Belongs to the peptidase M10A family. Matrix metalloproteinases (MMPs) subfamily.</text>
</comment>
<dbReference type="InParanoid" id="A0A1U8AVB3"/>
<dbReference type="GeneID" id="104607971"/>
<feature type="binding site" evidence="11">
    <location>
        <position position="232"/>
    </location>
    <ligand>
        <name>Ca(2+)</name>
        <dbReference type="ChEBI" id="CHEBI:29108"/>
        <label>3</label>
    </ligand>
</feature>
<dbReference type="RefSeq" id="XP_010272073.1">
    <property type="nucleotide sequence ID" value="XM_010273771.2"/>
</dbReference>
<dbReference type="Pfam" id="PF00413">
    <property type="entry name" value="Peptidase_M10"/>
    <property type="match status" value="1"/>
</dbReference>
<feature type="active site" evidence="10">
    <location>
        <position position="280"/>
    </location>
</feature>
<dbReference type="InterPro" id="IPR001818">
    <property type="entry name" value="Pept_M10_metallopeptidase"/>
</dbReference>
<name>A0A1U8AVB3_NELNU</name>
<keyword evidence="5" id="KW-0378">Hydrolase</keyword>
<feature type="binding site" evidence="11">
    <location>
        <position position="250"/>
    </location>
    <ligand>
        <name>Zn(2+)</name>
        <dbReference type="ChEBI" id="CHEBI:29105"/>
        <label>1</label>
    </ligand>
</feature>
<feature type="binding site" evidence="11">
    <location>
        <position position="255"/>
    </location>
    <ligand>
        <name>Ca(2+)</name>
        <dbReference type="ChEBI" id="CHEBI:29108"/>
        <label>3</label>
    </ligand>
</feature>
<evidence type="ECO:0000256" key="12">
    <source>
        <dbReference type="PIRSR" id="PIRSR621190-5"/>
    </source>
</evidence>
<keyword evidence="15" id="KW-1185">Reference proteome</keyword>
<feature type="short sequence motif" description="Cysteine switch" evidence="12">
    <location>
        <begin position="124"/>
        <end position="153"/>
    </location>
</feature>
<dbReference type="Gene3D" id="3.40.390.10">
    <property type="entry name" value="Collagenase (Catalytic Domain)"/>
    <property type="match status" value="1"/>
</dbReference>
<feature type="binding site" evidence="11">
    <location>
        <position position="255"/>
    </location>
    <ligand>
        <name>Ca(2+)</name>
        <dbReference type="ChEBI" id="CHEBI:29108"/>
        <label>1</label>
    </ligand>
</feature>
<dbReference type="InterPro" id="IPR002477">
    <property type="entry name" value="Peptidoglycan-bd-like"/>
</dbReference>